<dbReference type="SUPFAM" id="SSF55785">
    <property type="entry name" value="PYP-like sensor domain (PAS domain)"/>
    <property type="match status" value="1"/>
</dbReference>
<dbReference type="RefSeq" id="WP_212493987.1">
    <property type="nucleotide sequence ID" value="NZ_JAFCJH010000032.1"/>
</dbReference>
<dbReference type="Pfam" id="PF08447">
    <property type="entry name" value="PAS_3"/>
    <property type="match status" value="1"/>
</dbReference>
<organism evidence="2 3">
    <name type="scientific">Bradyrhizobium jicamae</name>
    <dbReference type="NCBI Taxonomy" id="280332"/>
    <lineage>
        <taxon>Bacteria</taxon>
        <taxon>Pseudomonadati</taxon>
        <taxon>Pseudomonadota</taxon>
        <taxon>Alphaproteobacteria</taxon>
        <taxon>Hyphomicrobiales</taxon>
        <taxon>Nitrobacteraceae</taxon>
        <taxon>Bradyrhizobium</taxon>
    </lineage>
</organism>
<feature type="domain" description="PAS fold-3" evidence="1">
    <location>
        <begin position="9"/>
        <end position="61"/>
    </location>
</feature>
<evidence type="ECO:0000313" key="2">
    <source>
        <dbReference type="EMBL" id="MBR0798960.1"/>
    </source>
</evidence>
<reference evidence="3" key="1">
    <citation type="journal article" date="2021" name="ISME J.">
        <title>Evolutionary origin and ecological implication of a unique nif island in free-living Bradyrhizobium lineages.</title>
        <authorList>
            <person name="Tao J."/>
        </authorList>
    </citation>
    <scope>NUCLEOTIDE SEQUENCE [LARGE SCALE GENOMIC DNA]</scope>
    <source>
        <strain evidence="3">SZCCT0434</strain>
    </source>
</reference>
<dbReference type="EMBL" id="JAFCJH010000032">
    <property type="protein sequence ID" value="MBR0798960.1"/>
    <property type="molecule type" value="Genomic_DNA"/>
</dbReference>
<sequence length="65" mass="7136">MLSSATSNTGAGLIVPEDRNVAFAHLNRAKQGDGVVHEFRIQRPSDQAFRWIKDTAFPLLDAQVA</sequence>
<evidence type="ECO:0000313" key="3">
    <source>
        <dbReference type="Proteomes" id="UP001315278"/>
    </source>
</evidence>
<protein>
    <submittedName>
        <fullName evidence="2">PAS domain-containing protein</fullName>
    </submittedName>
</protein>
<proteinExistence type="predicted"/>
<gene>
    <name evidence="2" type="ORF">JQ615_26585</name>
</gene>
<dbReference type="Gene3D" id="3.30.450.20">
    <property type="entry name" value="PAS domain"/>
    <property type="match status" value="1"/>
</dbReference>
<dbReference type="InterPro" id="IPR035965">
    <property type="entry name" value="PAS-like_dom_sf"/>
</dbReference>
<name>A0ABS5FQ73_9BRAD</name>
<evidence type="ECO:0000259" key="1">
    <source>
        <dbReference type="Pfam" id="PF08447"/>
    </source>
</evidence>
<dbReference type="InterPro" id="IPR013655">
    <property type="entry name" value="PAS_fold_3"/>
</dbReference>
<accession>A0ABS5FQ73</accession>
<dbReference type="Proteomes" id="UP001315278">
    <property type="component" value="Unassembled WGS sequence"/>
</dbReference>
<comment type="caution">
    <text evidence="2">The sequence shown here is derived from an EMBL/GenBank/DDBJ whole genome shotgun (WGS) entry which is preliminary data.</text>
</comment>
<keyword evidence="3" id="KW-1185">Reference proteome</keyword>